<accession>A0A7Y4D5C2</accession>
<dbReference type="RefSeq" id="WP_171328687.1">
    <property type="nucleotide sequence ID" value="NZ_CAWPOP010000046.1"/>
</dbReference>
<feature type="compositionally biased region" description="Basic residues" evidence="1">
    <location>
        <begin position="271"/>
        <end position="282"/>
    </location>
</feature>
<dbReference type="SUPFAM" id="SSF53098">
    <property type="entry name" value="Ribonuclease H-like"/>
    <property type="match status" value="1"/>
</dbReference>
<dbReference type="InterPro" id="IPR012337">
    <property type="entry name" value="RNaseH-like_sf"/>
</dbReference>
<feature type="domain" description="Integrase catalytic" evidence="2">
    <location>
        <begin position="124"/>
        <end position="308"/>
    </location>
</feature>
<dbReference type="PANTHER" id="PTHR35004:SF7">
    <property type="entry name" value="INTEGRASE PROTEIN"/>
    <property type="match status" value="1"/>
</dbReference>
<gene>
    <name evidence="3" type="ORF">F0234_09135</name>
</gene>
<dbReference type="GO" id="GO:0015074">
    <property type="term" value="P:DNA integration"/>
    <property type="evidence" value="ECO:0007669"/>
    <property type="project" value="InterPro"/>
</dbReference>
<feature type="region of interest" description="Disordered" evidence="1">
    <location>
        <begin position="262"/>
        <end position="308"/>
    </location>
</feature>
<dbReference type="InterPro" id="IPR047797">
    <property type="entry name" value="ISNCY_transpos"/>
</dbReference>
<dbReference type="InterPro" id="IPR009057">
    <property type="entry name" value="Homeodomain-like_sf"/>
</dbReference>
<dbReference type="SUPFAM" id="SSF46689">
    <property type="entry name" value="Homeodomain-like"/>
    <property type="match status" value="1"/>
</dbReference>
<name>A0A7Y4D5C2_VIBSP</name>
<dbReference type="Proteomes" id="UP000519158">
    <property type="component" value="Unassembled WGS sequence"/>
</dbReference>
<proteinExistence type="predicted"/>
<evidence type="ECO:0000256" key="1">
    <source>
        <dbReference type="SAM" id="MobiDB-lite"/>
    </source>
</evidence>
<dbReference type="AlphaFoldDB" id="A0A7Y4D5C2"/>
<dbReference type="InterPro" id="IPR001584">
    <property type="entry name" value="Integrase_cat-core"/>
</dbReference>
<dbReference type="PANTHER" id="PTHR35004">
    <property type="entry name" value="TRANSPOSASE RV3428C-RELATED"/>
    <property type="match status" value="1"/>
</dbReference>
<comment type="caution">
    <text evidence="3">The sequence shown here is derived from an EMBL/GenBank/DDBJ whole genome shotgun (WGS) entry which is preliminary data.</text>
</comment>
<evidence type="ECO:0000259" key="2">
    <source>
        <dbReference type="PROSITE" id="PS50994"/>
    </source>
</evidence>
<dbReference type="InterPro" id="IPR036397">
    <property type="entry name" value="RNaseH_sf"/>
</dbReference>
<dbReference type="PROSITE" id="PS50994">
    <property type="entry name" value="INTEGRASE"/>
    <property type="match status" value="1"/>
</dbReference>
<reference evidence="3 4" key="1">
    <citation type="submission" date="2019-09" db="EMBL/GenBank/DDBJ databases">
        <title>Draft genome sequencing and comparative genomics of hatchery-associated Vibrios.</title>
        <authorList>
            <person name="Kehlet-Delgado H."/>
            <person name="Mueller R.S."/>
        </authorList>
    </citation>
    <scope>NUCLEOTIDE SEQUENCE [LARGE SCALE GENOMIC DNA]</scope>
    <source>
        <strain evidence="3 4">99-70-13A3</strain>
    </source>
</reference>
<dbReference type="EMBL" id="VTXL01000006">
    <property type="protein sequence ID" value="NOJ12923.1"/>
    <property type="molecule type" value="Genomic_DNA"/>
</dbReference>
<organism evidence="3 4">
    <name type="scientific">Vibrio splendidus</name>
    <dbReference type="NCBI Taxonomy" id="29497"/>
    <lineage>
        <taxon>Bacteria</taxon>
        <taxon>Pseudomonadati</taxon>
        <taxon>Pseudomonadota</taxon>
        <taxon>Gammaproteobacteria</taxon>
        <taxon>Vibrionales</taxon>
        <taxon>Vibrionaceae</taxon>
        <taxon>Vibrio</taxon>
    </lineage>
</organism>
<evidence type="ECO:0000313" key="4">
    <source>
        <dbReference type="Proteomes" id="UP000519158"/>
    </source>
</evidence>
<dbReference type="GO" id="GO:0003676">
    <property type="term" value="F:nucleic acid binding"/>
    <property type="evidence" value="ECO:0007669"/>
    <property type="project" value="InterPro"/>
</dbReference>
<evidence type="ECO:0000313" key="3">
    <source>
        <dbReference type="EMBL" id="NOJ12923.1"/>
    </source>
</evidence>
<dbReference type="NCBIfam" id="NF033594">
    <property type="entry name" value="transpos_ISNCY_2"/>
    <property type="match status" value="1"/>
</dbReference>
<protein>
    <submittedName>
        <fullName evidence="3">ISNCY family transposase</fullName>
    </submittedName>
</protein>
<sequence>MSEKDIQRFKVLTDVREKRLRQVDAAIILNLSARHIRRLVNKLVSLGAQSLTHAARGRPSNRRYSEHFRIEILKLIREHYSDFSPTFALEKLTERHNLSVSKETLRQWMIADGLWLPHSQRKPRVYQPRYRRDCLGELIQIDGSHHDWFEGRSDKCCLLVFIDDATGRLMNLRFSETESAFDYMLTTREYLNEHGKPIAFYSDKHSIFRVNQEKHKQVGQTQYGHRKLEFKTFDKLEHVQQTQIVDNKRLGQVLKFAQQQQEEFEQQQQRTRSKKAPKRRAQQRALQTAPRTINPVLTEPFKASSRKT</sequence>
<dbReference type="Gene3D" id="3.30.420.10">
    <property type="entry name" value="Ribonuclease H-like superfamily/Ribonuclease H"/>
    <property type="match status" value="1"/>
</dbReference>